<reference evidence="3 4" key="1">
    <citation type="submission" date="2016-07" db="EMBL/GenBank/DDBJ databases">
        <authorList>
            <person name="Lefevre C.T."/>
        </authorList>
    </citation>
    <scope>NUCLEOTIDE SEQUENCE [LARGE SCALE GENOMIC DNA]</scope>
    <source>
        <strain evidence="3">PR1</strain>
    </source>
</reference>
<dbReference type="STRING" id="1867952.MTBPR1_30114"/>
<organism evidence="3 4">
    <name type="scientific">Candidatus Terasakiella magnetica</name>
    <dbReference type="NCBI Taxonomy" id="1867952"/>
    <lineage>
        <taxon>Bacteria</taxon>
        <taxon>Pseudomonadati</taxon>
        <taxon>Pseudomonadota</taxon>
        <taxon>Alphaproteobacteria</taxon>
        <taxon>Rhodospirillales</taxon>
        <taxon>Terasakiellaceae</taxon>
        <taxon>Terasakiella</taxon>
    </lineage>
</organism>
<gene>
    <name evidence="3" type="ORF">MTBPR1_30114</name>
</gene>
<dbReference type="PROSITE" id="PS50943">
    <property type="entry name" value="HTH_CROC1"/>
    <property type="match status" value="1"/>
</dbReference>
<evidence type="ECO:0000256" key="1">
    <source>
        <dbReference type="ARBA" id="ARBA00007227"/>
    </source>
</evidence>
<sequence length="392" mass="44076">MQLNQIDPITLGDRLRVARESKQITQAVASEAINAARTTLVAIEKGQRKLKISELKKLADLYNCSVNSLLREEAIHVDLVPRFRKQMSSHANAGEKAASTMTQLAKAEVELENLLGVQRVKNYPPERPLLPGNVERQAEQDALELRQWLGLSQSPIHDIVSILEFDLGVRLYIKKMDSSISGLFAYEDALGACILLNGNHPRDRRNLTAAHELGHLVSTRRVPEVLFDDDPQTSKEEKYANAFAKAFLMPSRALINKFKEITSGATQFTRRHVIILSHTFCVSREATVRQLEDLQVIKKGTWDWFTMNGGISNEQALEVLGELAINNRDQGVSEKPTTYRLNSLICQAWQQELLSEGQLVKLLDIDHHELRDILDNHDLDGSDADDAPSLFD</sequence>
<accession>A0A1C3RHR0</accession>
<dbReference type="InterPro" id="IPR001387">
    <property type="entry name" value="Cro/C1-type_HTH"/>
</dbReference>
<dbReference type="Pfam" id="PF01381">
    <property type="entry name" value="HTH_3"/>
    <property type="match status" value="1"/>
</dbReference>
<dbReference type="RefSeq" id="WP_069188822.1">
    <property type="nucleotide sequence ID" value="NZ_FLYE01000023.1"/>
</dbReference>
<protein>
    <submittedName>
        <fullName evidence="3">Putative Zn peptidase</fullName>
    </submittedName>
</protein>
<keyword evidence="4" id="KW-1185">Reference proteome</keyword>
<name>A0A1C3RHR0_9PROT</name>
<dbReference type="AlphaFoldDB" id="A0A1C3RHR0"/>
<dbReference type="InterPro" id="IPR010982">
    <property type="entry name" value="Lambda_DNA-bd_dom_sf"/>
</dbReference>
<dbReference type="Pfam" id="PF06114">
    <property type="entry name" value="Peptidase_M78"/>
    <property type="match status" value="1"/>
</dbReference>
<dbReference type="Gene3D" id="1.10.260.40">
    <property type="entry name" value="lambda repressor-like DNA-binding domains"/>
    <property type="match status" value="1"/>
</dbReference>
<dbReference type="CDD" id="cd00093">
    <property type="entry name" value="HTH_XRE"/>
    <property type="match status" value="1"/>
</dbReference>
<proteinExistence type="inferred from homology"/>
<evidence type="ECO:0000313" key="4">
    <source>
        <dbReference type="Proteomes" id="UP000231658"/>
    </source>
</evidence>
<dbReference type="SMART" id="SM00530">
    <property type="entry name" value="HTH_XRE"/>
    <property type="match status" value="1"/>
</dbReference>
<dbReference type="Proteomes" id="UP000231658">
    <property type="component" value="Unassembled WGS sequence"/>
</dbReference>
<dbReference type="PANTHER" id="PTHR43236">
    <property type="entry name" value="ANTITOXIN HIGA1"/>
    <property type="match status" value="1"/>
</dbReference>
<evidence type="ECO:0000313" key="3">
    <source>
        <dbReference type="EMBL" id="SCA56744.1"/>
    </source>
</evidence>
<dbReference type="OrthoDB" id="9794834at2"/>
<dbReference type="Gene3D" id="1.10.10.2910">
    <property type="match status" value="1"/>
</dbReference>
<feature type="domain" description="HTH cro/C1-type" evidence="2">
    <location>
        <begin position="15"/>
        <end position="69"/>
    </location>
</feature>
<dbReference type="EMBL" id="FLYE01000023">
    <property type="protein sequence ID" value="SCA56744.1"/>
    <property type="molecule type" value="Genomic_DNA"/>
</dbReference>
<dbReference type="SUPFAM" id="SSF47413">
    <property type="entry name" value="lambda repressor-like DNA-binding domains"/>
    <property type="match status" value="1"/>
</dbReference>
<dbReference type="InterPro" id="IPR052345">
    <property type="entry name" value="Rad_response_metalloprotease"/>
</dbReference>
<comment type="similarity">
    <text evidence="1">Belongs to the short-chain fatty acyl-CoA assimilation regulator (ScfR) family.</text>
</comment>
<dbReference type="InterPro" id="IPR010359">
    <property type="entry name" value="IrrE_HExxH"/>
</dbReference>
<dbReference type="PANTHER" id="PTHR43236:SF1">
    <property type="entry name" value="BLL7220 PROTEIN"/>
    <property type="match status" value="1"/>
</dbReference>
<dbReference type="GO" id="GO:0003677">
    <property type="term" value="F:DNA binding"/>
    <property type="evidence" value="ECO:0007669"/>
    <property type="project" value="InterPro"/>
</dbReference>
<evidence type="ECO:0000259" key="2">
    <source>
        <dbReference type="PROSITE" id="PS50943"/>
    </source>
</evidence>